<protein>
    <submittedName>
        <fullName evidence="1">Uncharacterized protein</fullName>
    </submittedName>
</protein>
<reference evidence="1" key="1">
    <citation type="submission" date="2018-10" db="EMBL/GenBank/DDBJ databases">
        <title>Hidden diversity of soil giant viruses.</title>
        <authorList>
            <person name="Schulz F."/>
            <person name="Alteio L."/>
            <person name="Goudeau D."/>
            <person name="Ryan E.M."/>
            <person name="Malmstrom R.R."/>
            <person name="Blanchard J."/>
            <person name="Woyke T."/>
        </authorList>
    </citation>
    <scope>NUCLEOTIDE SEQUENCE</scope>
    <source>
        <strain evidence="1">SYV1</strain>
    </source>
</reference>
<organism evidence="1">
    <name type="scientific">Sylvanvirus sp</name>
    <dbReference type="NCBI Taxonomy" id="2487774"/>
    <lineage>
        <taxon>Viruses</taxon>
    </lineage>
</organism>
<name>A0A3G5AJ45_9VIRU</name>
<accession>A0A3G5AJ45</accession>
<sequence length="32" mass="3515">MGSKGMSNTSLFTKDVANIVNSIMHVFVHIHV</sequence>
<dbReference type="EMBL" id="MK072510">
    <property type="protein sequence ID" value="AYV86614.1"/>
    <property type="molecule type" value="Genomic_DNA"/>
</dbReference>
<evidence type="ECO:0000313" key="1">
    <source>
        <dbReference type="EMBL" id="AYV86614.1"/>
    </source>
</evidence>
<proteinExistence type="predicted"/>
<gene>
    <name evidence="1" type="ORF">Sylvanvirus4_28</name>
</gene>